<feature type="region of interest" description="Disordered" evidence="1">
    <location>
        <begin position="129"/>
        <end position="154"/>
    </location>
</feature>
<accession>A0A6I8VI68</accession>
<dbReference type="Proteomes" id="UP000001819">
    <property type="component" value="Chromosome X"/>
</dbReference>
<evidence type="ECO:0000313" key="2">
    <source>
        <dbReference type="Proteomes" id="UP000001819"/>
    </source>
</evidence>
<dbReference type="KEGG" id="dpo:26533804"/>
<dbReference type="AlphaFoldDB" id="A0A6I8VI68"/>
<proteinExistence type="predicted"/>
<keyword evidence="2" id="KW-1185">Reference proteome</keyword>
<dbReference type="InParanoid" id="A0A6I8VI68"/>
<protein>
    <submittedName>
        <fullName evidence="3">Uncharacterized protein</fullName>
    </submittedName>
</protein>
<evidence type="ECO:0000256" key="1">
    <source>
        <dbReference type="SAM" id="MobiDB-lite"/>
    </source>
</evidence>
<sequence length="154" mass="17368">MCPSASQRSNILWNGLSSMNLSLNADYIVENICKKSCKRNRCTAKNRVRMEDGLNRNGKSHHKIVFKPCQAKLLNVKEETLPNGGFQRQNWNVSSNCFECHITGRPADHHLVMCHNLCEARHCTAPNRGGAEISETGAKIPPKSKQRNQRQTIL</sequence>
<organism evidence="2 3">
    <name type="scientific">Drosophila pseudoobscura pseudoobscura</name>
    <name type="common">Fruit fly</name>
    <dbReference type="NCBI Taxonomy" id="46245"/>
    <lineage>
        <taxon>Eukaryota</taxon>
        <taxon>Metazoa</taxon>
        <taxon>Ecdysozoa</taxon>
        <taxon>Arthropoda</taxon>
        <taxon>Hexapoda</taxon>
        <taxon>Insecta</taxon>
        <taxon>Pterygota</taxon>
        <taxon>Neoptera</taxon>
        <taxon>Endopterygota</taxon>
        <taxon>Diptera</taxon>
        <taxon>Brachycera</taxon>
        <taxon>Muscomorpha</taxon>
        <taxon>Ephydroidea</taxon>
        <taxon>Drosophilidae</taxon>
        <taxon>Drosophila</taxon>
        <taxon>Sophophora</taxon>
    </lineage>
</organism>
<name>A0A6I8VI68_DROPS</name>
<evidence type="ECO:0000313" key="3">
    <source>
        <dbReference type="RefSeq" id="XP_015041860.2"/>
    </source>
</evidence>
<dbReference type="RefSeq" id="XP_015041860.2">
    <property type="nucleotide sequence ID" value="XM_015186374.2"/>
</dbReference>
<gene>
    <name evidence="3" type="primary">LOC26533804</name>
</gene>
<dbReference type="ExpressionAtlas" id="A0A6I8VI68">
    <property type="expression patterns" value="baseline"/>
</dbReference>
<reference evidence="3" key="1">
    <citation type="submission" date="2025-08" db="UniProtKB">
        <authorList>
            <consortium name="RefSeq"/>
        </authorList>
    </citation>
    <scope>IDENTIFICATION</scope>
    <source>
        <strain evidence="3">MV-25-SWS-2005</strain>
        <tissue evidence="3">Whole body</tissue>
    </source>
</reference>